<protein>
    <recommendedName>
        <fullName evidence="4">GIY-YIG domain-containing protein</fullName>
    </recommendedName>
</protein>
<dbReference type="Proteomes" id="UP000054911">
    <property type="component" value="Unassembled WGS sequence"/>
</dbReference>
<dbReference type="EMBL" id="FCOE02000029">
    <property type="protein sequence ID" value="SAK88377.1"/>
    <property type="molecule type" value="Genomic_DNA"/>
</dbReference>
<reference evidence="2" key="1">
    <citation type="submission" date="2016-01" db="EMBL/GenBank/DDBJ databases">
        <authorList>
            <person name="Peeters C."/>
        </authorList>
    </citation>
    <scope>NUCLEOTIDE SEQUENCE [LARGE SCALE GENOMIC DNA]</scope>
    <source>
        <strain evidence="2">LMG 29323</strain>
    </source>
</reference>
<name>A0A158D3G0_9BURK</name>
<evidence type="ECO:0000256" key="1">
    <source>
        <dbReference type="SAM" id="Coils"/>
    </source>
</evidence>
<evidence type="ECO:0008006" key="4">
    <source>
        <dbReference type="Google" id="ProtNLM"/>
    </source>
</evidence>
<dbReference type="AlphaFoldDB" id="A0A158D3G0"/>
<keyword evidence="3" id="KW-1185">Reference proteome</keyword>
<dbReference type="RefSeq" id="WP_061178488.1">
    <property type="nucleotide sequence ID" value="NZ_FCOE02000029.1"/>
</dbReference>
<comment type="caution">
    <text evidence="2">The sequence shown here is derived from an EMBL/GenBank/DDBJ whole genome shotgun (WGS) entry which is preliminary data.</text>
</comment>
<gene>
    <name evidence="2" type="ORF">AWB80_06148</name>
</gene>
<dbReference type="OrthoDB" id="9135052at2"/>
<proteinExistence type="predicted"/>
<keyword evidence="1" id="KW-0175">Coiled coil</keyword>
<dbReference type="STRING" id="1777141.AWB80_06148"/>
<accession>A0A158D3G0</accession>
<feature type="coiled-coil region" evidence="1">
    <location>
        <begin position="95"/>
        <end position="122"/>
    </location>
</feature>
<evidence type="ECO:0000313" key="3">
    <source>
        <dbReference type="Proteomes" id="UP000054911"/>
    </source>
</evidence>
<organism evidence="2 3">
    <name type="scientific">Caballeronia pedi</name>
    <dbReference type="NCBI Taxonomy" id="1777141"/>
    <lineage>
        <taxon>Bacteria</taxon>
        <taxon>Pseudomonadati</taxon>
        <taxon>Pseudomonadota</taxon>
        <taxon>Betaproteobacteria</taxon>
        <taxon>Burkholderiales</taxon>
        <taxon>Burkholderiaceae</taxon>
        <taxon>Caballeronia</taxon>
    </lineage>
</organism>
<dbReference type="CDD" id="cd00719">
    <property type="entry name" value="GIY-YIG_SF"/>
    <property type="match status" value="1"/>
</dbReference>
<sequence length="258" mass="28634">MFKTADGHTLELAPWRMRRFMRLVAEARRAPPGTTSRTITQDMQILLRRARRVDADPYRRVARFESSGACCRACFLARQKRDAMEIVALAVAPGAHLYENELEALEQELENFELELEVERAANLDLNWKHYKTLRGAAANARGIGVYILMRGSRPIYVGKSAELGKRLGKHRLYARQHESDLNVWIANTPLASDAAAVEHVLVRALRTRVTNSKLKVALMVGKGGLRIGNLLPPGIASAKAPGKTVDLAQGSTFELAP</sequence>
<evidence type="ECO:0000313" key="2">
    <source>
        <dbReference type="EMBL" id="SAK88377.1"/>
    </source>
</evidence>